<sequence length="304" mass="33772">MIVRSLARRPNLAQSLASLASVSARCLAPPAARRNYTVPSLANNDDLKENGVPGLFSAAGFNTAYTGYMKWVIGQLNEVTAGQPEQNLSTGDLTIKWARDPIMAHGFNCASMAFNNHFFFSGINTDPNIESAPSDALRARINADFSSLQGLEDEFLATSEAMFGPGFIWLVQTQDRHALRILPTYLAGSPLSGAHYRKQSHDLNTHNARSYEGLNTAGAFGANSEVARKEATKDKKPLGGVDITPLLCVNTWEHVWLHDYGIGNKRKYLEQWWRRINWNKVEQLFTPDSSQRSQQVSQNNFLAR</sequence>
<dbReference type="Pfam" id="PF02777">
    <property type="entry name" value="Sod_Fe_C"/>
    <property type="match status" value="2"/>
</dbReference>
<dbReference type="GO" id="GO:0046872">
    <property type="term" value="F:metal ion binding"/>
    <property type="evidence" value="ECO:0007669"/>
    <property type="project" value="InterPro"/>
</dbReference>
<reference evidence="3" key="1">
    <citation type="journal article" date="2020" name="Stud. Mycol.">
        <title>101 Dothideomycetes genomes: a test case for predicting lifestyles and emergence of pathogens.</title>
        <authorList>
            <person name="Haridas S."/>
            <person name="Albert R."/>
            <person name="Binder M."/>
            <person name="Bloem J."/>
            <person name="Labutti K."/>
            <person name="Salamov A."/>
            <person name="Andreopoulos B."/>
            <person name="Baker S."/>
            <person name="Barry K."/>
            <person name="Bills G."/>
            <person name="Bluhm B."/>
            <person name="Cannon C."/>
            <person name="Castanera R."/>
            <person name="Culley D."/>
            <person name="Daum C."/>
            <person name="Ezra D."/>
            <person name="Gonzalez J."/>
            <person name="Henrissat B."/>
            <person name="Kuo A."/>
            <person name="Liang C."/>
            <person name="Lipzen A."/>
            <person name="Lutzoni F."/>
            <person name="Magnuson J."/>
            <person name="Mondo S."/>
            <person name="Nolan M."/>
            <person name="Ohm R."/>
            <person name="Pangilinan J."/>
            <person name="Park H.-J."/>
            <person name="Ramirez L."/>
            <person name="Alfaro M."/>
            <person name="Sun H."/>
            <person name="Tritt A."/>
            <person name="Yoshinaga Y."/>
            <person name="Zwiers L.-H."/>
            <person name="Turgeon B."/>
            <person name="Goodwin S."/>
            <person name="Spatafora J."/>
            <person name="Crous P."/>
            <person name="Grigoriev I."/>
        </authorList>
    </citation>
    <scope>NUCLEOTIDE SEQUENCE</scope>
    <source>
        <strain evidence="3">CBS 627.86</strain>
    </source>
</reference>
<dbReference type="OrthoDB" id="275227at2759"/>
<feature type="domain" description="Manganese/iron superoxide dismutase C-terminal" evidence="2">
    <location>
        <begin position="133"/>
        <end position="192"/>
    </location>
</feature>
<dbReference type="PANTHER" id="PTHR43595">
    <property type="entry name" value="37S RIBOSOMAL PROTEIN S26, MITOCHONDRIAL"/>
    <property type="match status" value="1"/>
</dbReference>
<dbReference type="GO" id="GO:0004784">
    <property type="term" value="F:superoxide dismutase activity"/>
    <property type="evidence" value="ECO:0007669"/>
    <property type="project" value="InterPro"/>
</dbReference>
<proteinExistence type="predicted"/>
<evidence type="ECO:0000259" key="2">
    <source>
        <dbReference type="Pfam" id="PF02777"/>
    </source>
</evidence>
<accession>A0A6A5YPV6</accession>
<dbReference type="EMBL" id="ML977344">
    <property type="protein sequence ID" value="KAF2109010.1"/>
    <property type="molecule type" value="Genomic_DNA"/>
</dbReference>
<dbReference type="InterPro" id="IPR036314">
    <property type="entry name" value="SOD_C_sf"/>
</dbReference>
<comment type="function">
    <text evidence="1">Component of the mitochondrial ribosome (mitoribosome), a dedicated translation machinery responsible for the synthesis of mitochondrial genome-encoded proteins, including at least some of the essential transmembrane subunits of the mitochondrial respiratory chain. The mitoribosomes are attached to the mitochondrial inner membrane and translation products are cotranslationally integrated into the membrane.</text>
</comment>
<dbReference type="PANTHER" id="PTHR43595:SF2">
    <property type="entry name" value="SMALL RIBOSOMAL SUBUNIT PROTEIN MS42"/>
    <property type="match status" value="1"/>
</dbReference>
<organism evidence="3 4">
    <name type="scientific">Lophiotrema nucula</name>
    <dbReference type="NCBI Taxonomy" id="690887"/>
    <lineage>
        <taxon>Eukaryota</taxon>
        <taxon>Fungi</taxon>
        <taxon>Dikarya</taxon>
        <taxon>Ascomycota</taxon>
        <taxon>Pezizomycotina</taxon>
        <taxon>Dothideomycetes</taxon>
        <taxon>Pleosporomycetidae</taxon>
        <taxon>Pleosporales</taxon>
        <taxon>Lophiotremataceae</taxon>
        <taxon>Lophiotrema</taxon>
    </lineage>
</organism>
<dbReference type="InterPro" id="IPR019832">
    <property type="entry name" value="Mn/Fe_SOD_C"/>
</dbReference>
<name>A0A6A5YPV6_9PLEO</name>
<evidence type="ECO:0000256" key="1">
    <source>
        <dbReference type="ARBA" id="ARBA00037226"/>
    </source>
</evidence>
<protein>
    <submittedName>
        <fullName evidence="3">Manganese/iron superoxide dismutase</fullName>
    </submittedName>
</protein>
<feature type="domain" description="Manganese/iron superoxide dismutase C-terminal" evidence="2">
    <location>
        <begin position="231"/>
        <end position="283"/>
    </location>
</feature>
<dbReference type="InterPro" id="IPR036324">
    <property type="entry name" value="Mn/Fe_SOD_N_sf"/>
</dbReference>
<dbReference type="Gene3D" id="3.55.40.20">
    <property type="entry name" value="Iron/manganese superoxide dismutase, C-terminal domain"/>
    <property type="match status" value="1"/>
</dbReference>
<dbReference type="AlphaFoldDB" id="A0A6A5YPV6"/>
<evidence type="ECO:0000313" key="4">
    <source>
        <dbReference type="Proteomes" id="UP000799770"/>
    </source>
</evidence>
<evidence type="ECO:0000313" key="3">
    <source>
        <dbReference type="EMBL" id="KAF2109010.1"/>
    </source>
</evidence>
<dbReference type="Proteomes" id="UP000799770">
    <property type="component" value="Unassembled WGS sequence"/>
</dbReference>
<gene>
    <name evidence="3" type="ORF">BDV96DRAFT_586382</name>
</gene>
<dbReference type="SUPFAM" id="SSF54719">
    <property type="entry name" value="Fe,Mn superoxide dismutase (SOD), C-terminal domain"/>
    <property type="match status" value="1"/>
</dbReference>
<dbReference type="GO" id="GO:0005737">
    <property type="term" value="C:cytoplasm"/>
    <property type="evidence" value="ECO:0007669"/>
    <property type="project" value="TreeGrafter"/>
</dbReference>
<dbReference type="SUPFAM" id="SSF46609">
    <property type="entry name" value="Fe,Mn superoxide dismutase (SOD), N-terminal domain"/>
    <property type="match status" value="1"/>
</dbReference>
<keyword evidence="4" id="KW-1185">Reference proteome</keyword>